<dbReference type="AlphaFoldDB" id="A0A4R5F0U7"/>
<dbReference type="Proteomes" id="UP000294662">
    <property type="component" value="Unassembled WGS sequence"/>
</dbReference>
<evidence type="ECO:0000313" key="2">
    <source>
        <dbReference type="EMBL" id="TDE41115.1"/>
    </source>
</evidence>
<protein>
    <recommendedName>
        <fullName evidence="1">Hedgehog/Intein (Hint) domain-containing protein</fullName>
    </recommendedName>
</protein>
<dbReference type="EMBL" id="SMFP01000001">
    <property type="protein sequence ID" value="TDE41115.1"/>
    <property type="molecule type" value="Genomic_DNA"/>
</dbReference>
<sequence>MPRPFLFSGPRRARSGALVTRNDQIRCGSAPAYPEGPPMLRLLKDLIRAADPPEDPEITPEGMVITGQGGMLSGTLVATDRGWQPVETICAGDRLLSFDRGLQPVIEVQRERPRSHSGHAGALLRAIEIPAGVLDNEVPLWLMPDQGLLLESDKALEILGEPFAVVPARALVGTKGIRLSAPGPGVSITTLAFERDEAIYIAGGPLLYCPRPRGVMAETSGNDMNFFSVQTLQSARYLVKAVVDKGGPSALCVAPEEIAGQLPDVSSRARPLAG</sequence>
<dbReference type="InterPro" id="IPR028992">
    <property type="entry name" value="Hedgehog/Intein_dom"/>
</dbReference>
<reference evidence="2 3" key="1">
    <citation type="submission" date="2019-03" db="EMBL/GenBank/DDBJ databases">
        <authorList>
            <person name="Zhang S."/>
        </authorList>
    </citation>
    <scope>NUCLEOTIDE SEQUENCE [LARGE SCALE GENOMIC DNA]</scope>
    <source>
        <strain evidence="2 3">S4J41</strain>
    </source>
</reference>
<comment type="caution">
    <text evidence="2">The sequence shown here is derived from an EMBL/GenBank/DDBJ whole genome shotgun (WGS) entry which is preliminary data.</text>
</comment>
<accession>A0A4R5F0U7</accession>
<dbReference type="OrthoDB" id="7685535at2"/>
<feature type="domain" description="Hedgehog/Intein (Hint)" evidence="1">
    <location>
        <begin position="72"/>
        <end position="203"/>
    </location>
</feature>
<evidence type="ECO:0000313" key="3">
    <source>
        <dbReference type="Proteomes" id="UP000294662"/>
    </source>
</evidence>
<evidence type="ECO:0000259" key="1">
    <source>
        <dbReference type="Pfam" id="PF13403"/>
    </source>
</evidence>
<organism evidence="2 3">
    <name type="scientific">Antarcticimicrobium sediminis</name>
    <dbReference type="NCBI Taxonomy" id="2546227"/>
    <lineage>
        <taxon>Bacteria</taxon>
        <taxon>Pseudomonadati</taxon>
        <taxon>Pseudomonadota</taxon>
        <taxon>Alphaproteobacteria</taxon>
        <taxon>Rhodobacterales</taxon>
        <taxon>Paracoccaceae</taxon>
        <taxon>Antarcticimicrobium</taxon>
    </lineage>
</organism>
<proteinExistence type="predicted"/>
<dbReference type="Pfam" id="PF13403">
    <property type="entry name" value="Hint_2"/>
    <property type="match status" value="1"/>
</dbReference>
<gene>
    <name evidence="2" type="ORF">E1B25_02595</name>
</gene>
<keyword evidence="3" id="KW-1185">Reference proteome</keyword>
<name>A0A4R5F0U7_9RHOB</name>